<dbReference type="InterPro" id="IPR050656">
    <property type="entry name" value="PINX1"/>
</dbReference>
<reference evidence="5 6" key="1">
    <citation type="journal article" date="2021" name="Comput. Struct. Biotechnol. J.">
        <title>De novo genome assembly of the potent medicinal plant Rehmannia glutinosa using nanopore technology.</title>
        <authorList>
            <person name="Ma L."/>
            <person name="Dong C."/>
            <person name="Song C."/>
            <person name="Wang X."/>
            <person name="Zheng X."/>
            <person name="Niu Y."/>
            <person name="Chen S."/>
            <person name="Feng W."/>
        </authorList>
    </citation>
    <scope>NUCLEOTIDE SEQUENCE [LARGE SCALE GENOMIC DNA]</scope>
    <source>
        <strain evidence="5">DH-2019</strain>
    </source>
</reference>
<keyword evidence="6" id="KW-1185">Reference proteome</keyword>
<feature type="compositionally biased region" description="Basic and acidic residues" evidence="3">
    <location>
        <begin position="319"/>
        <end position="329"/>
    </location>
</feature>
<name>A0ABR0VUI4_REHGL</name>
<comment type="subcellular location">
    <subcellularLocation>
        <location evidence="1">Nucleus</location>
    </subcellularLocation>
</comment>
<accession>A0ABR0VUI4</accession>
<keyword evidence="2" id="KW-0539">Nucleus</keyword>
<evidence type="ECO:0000259" key="4">
    <source>
        <dbReference type="PROSITE" id="PS50174"/>
    </source>
</evidence>
<evidence type="ECO:0000313" key="6">
    <source>
        <dbReference type="Proteomes" id="UP001318860"/>
    </source>
</evidence>
<evidence type="ECO:0000256" key="1">
    <source>
        <dbReference type="ARBA" id="ARBA00004123"/>
    </source>
</evidence>
<organism evidence="5 6">
    <name type="scientific">Rehmannia glutinosa</name>
    <name type="common">Chinese foxglove</name>
    <dbReference type="NCBI Taxonomy" id="99300"/>
    <lineage>
        <taxon>Eukaryota</taxon>
        <taxon>Viridiplantae</taxon>
        <taxon>Streptophyta</taxon>
        <taxon>Embryophyta</taxon>
        <taxon>Tracheophyta</taxon>
        <taxon>Spermatophyta</taxon>
        <taxon>Magnoliopsida</taxon>
        <taxon>eudicotyledons</taxon>
        <taxon>Gunneridae</taxon>
        <taxon>Pentapetalae</taxon>
        <taxon>asterids</taxon>
        <taxon>lamiids</taxon>
        <taxon>Lamiales</taxon>
        <taxon>Orobanchaceae</taxon>
        <taxon>Rehmannieae</taxon>
        <taxon>Rehmannia</taxon>
    </lineage>
</organism>
<feature type="region of interest" description="Disordered" evidence="3">
    <location>
        <begin position="301"/>
        <end position="329"/>
    </location>
</feature>
<gene>
    <name evidence="5" type="ORF">DH2020_028848</name>
</gene>
<protein>
    <recommendedName>
        <fullName evidence="4">G-patch domain-containing protein</fullName>
    </recommendedName>
</protein>
<dbReference type="InterPro" id="IPR000467">
    <property type="entry name" value="G_patch_dom"/>
</dbReference>
<dbReference type="Pfam" id="PF01585">
    <property type="entry name" value="G-patch"/>
    <property type="match status" value="1"/>
</dbReference>
<sequence>MASPEAPLRYVGVDRSSAAFRLMKQMGWEEGEGLGKEKQGIKGYVRVKNKQDTSGIGTEKPNAWAFDTSQFDNILKKLKVQAVDINMDRADQKDGQEEDAKLSPSKDNKDCVVKVTRPQGRYKRREKGKLVNAYSSQDLEGILVNRAKSPEANHAVEVSEEEKLIEIHLPDMEDKVQDVPPEWWGHKFGFVTGGLLGAEARRKKALLSGIDQNPNGRTTFNEDDQENLYKLVQSLMSFWNVAYSAECPVGSRMGLGMALSVEVFLGVGALDKATSGKQGLGIKDRTKKVAGCYFQGKKTAFGDSDGEDSSDSRSSVKRKHEECSEMERSGSKTKLKKLCRQLLQQVPGESLKLKQLKVLVDEHSPSTFPNFSSEEALTFLKNKLENSDRFSVKGKKVSLSKRS</sequence>
<evidence type="ECO:0000313" key="5">
    <source>
        <dbReference type="EMBL" id="KAK6137425.1"/>
    </source>
</evidence>
<dbReference type="InterPro" id="IPR058719">
    <property type="entry name" value="WHD_LYAR"/>
</dbReference>
<dbReference type="SMART" id="SM00443">
    <property type="entry name" value="G_patch"/>
    <property type="match status" value="1"/>
</dbReference>
<feature type="domain" description="G-patch" evidence="4">
    <location>
        <begin position="15"/>
        <end position="61"/>
    </location>
</feature>
<dbReference type="Pfam" id="PF25879">
    <property type="entry name" value="WHD_LYAR"/>
    <property type="match status" value="1"/>
</dbReference>
<evidence type="ECO:0000256" key="3">
    <source>
        <dbReference type="SAM" id="MobiDB-lite"/>
    </source>
</evidence>
<dbReference type="Proteomes" id="UP001318860">
    <property type="component" value="Unassembled WGS sequence"/>
</dbReference>
<feature type="region of interest" description="Disordered" evidence="3">
    <location>
        <begin position="89"/>
        <end position="108"/>
    </location>
</feature>
<dbReference type="EMBL" id="JABTTQ020000841">
    <property type="protein sequence ID" value="KAK6137425.1"/>
    <property type="molecule type" value="Genomic_DNA"/>
</dbReference>
<dbReference type="PANTHER" id="PTHR23149">
    <property type="entry name" value="G PATCH DOMAIN CONTAINING PROTEIN"/>
    <property type="match status" value="1"/>
</dbReference>
<comment type="caution">
    <text evidence="5">The sequence shown here is derived from an EMBL/GenBank/DDBJ whole genome shotgun (WGS) entry which is preliminary data.</text>
</comment>
<dbReference type="PROSITE" id="PS50174">
    <property type="entry name" value="G_PATCH"/>
    <property type="match status" value="1"/>
</dbReference>
<evidence type="ECO:0000256" key="2">
    <source>
        <dbReference type="ARBA" id="ARBA00023242"/>
    </source>
</evidence>
<proteinExistence type="predicted"/>
<dbReference type="PANTHER" id="PTHR23149:SF9">
    <property type="entry name" value="G PATCH DOMAIN-CONTAINING PROTEIN 4"/>
    <property type="match status" value="1"/>
</dbReference>